<evidence type="ECO:0008006" key="4">
    <source>
        <dbReference type="Google" id="ProtNLM"/>
    </source>
</evidence>
<dbReference type="Proteomes" id="UP001500359">
    <property type="component" value="Unassembled WGS sequence"/>
</dbReference>
<evidence type="ECO:0000256" key="1">
    <source>
        <dbReference type="SAM" id="SignalP"/>
    </source>
</evidence>
<gene>
    <name evidence="2" type="ORF">GCM10009114_20600</name>
</gene>
<feature type="signal peptide" evidence="1">
    <location>
        <begin position="1"/>
        <end position="18"/>
    </location>
</feature>
<feature type="chain" id="PRO_5046097487" description="TIGR03016 family PEP-CTERM system-associated outer membrane protein" evidence="1">
    <location>
        <begin position="19"/>
        <end position="536"/>
    </location>
</feature>
<dbReference type="RefSeq" id="WP_343859568.1">
    <property type="nucleotide sequence ID" value="NZ_BAAAFD010000005.1"/>
</dbReference>
<proteinExistence type="predicted"/>
<accession>A0ABN1LJL8</accession>
<keyword evidence="1" id="KW-0732">Signal</keyword>
<keyword evidence="3" id="KW-1185">Reference proteome</keyword>
<organism evidence="2 3">
    <name type="scientific">Aliiglaciecola litoralis</name>
    <dbReference type="NCBI Taxonomy" id="582857"/>
    <lineage>
        <taxon>Bacteria</taxon>
        <taxon>Pseudomonadati</taxon>
        <taxon>Pseudomonadota</taxon>
        <taxon>Gammaproteobacteria</taxon>
        <taxon>Alteromonadales</taxon>
        <taxon>Alteromonadaceae</taxon>
        <taxon>Aliiglaciecola</taxon>
    </lineage>
</organism>
<evidence type="ECO:0000313" key="3">
    <source>
        <dbReference type="Proteomes" id="UP001500359"/>
    </source>
</evidence>
<evidence type="ECO:0000313" key="2">
    <source>
        <dbReference type="EMBL" id="GAA0856905.1"/>
    </source>
</evidence>
<sequence length="536" mass="60318">MKKTLIALLLPACWGAYAGDMSYSAQVETSYINIKSDTGASDPNSSDTFSIRPSLGLTYTANRARASLIANHRYLDRHVSSTSVTNNSRESNFTDYTFDAELFAIENVLKFNARGAQTYQNTDINNGLINDEVFGSQQLAKTQRGTVGATFTLPNPDYFNFSMAGNLTKVKTDRTTLGNFNLNSDNTNITAVLSEGDEVKRVSWNITAEHRDTNGTGRNDILSKTVDGVFYVGLTDDWRFVVTGREETNELKSDQVDTTRSLDYSSAGIGLSYFQDRGRYIDVTYNVSSRQEAQGNERDSFIGLNFNWRFSSRTSIQGNYGKRFYGRSASFQLSHRLKKLRTQISYAENLTTFSRLIAGDTVTGTFVCAIGAVDISQCLQPATVDYVLQPGEEFNNFDFTIPEISEEALLRKNLTMSTGYQFRRIKANLSITHTDTEYLDSLRSQKTFNVNLALSMRFGRKSTLSWTNGYSQFDREIRDGVDDDSDTWRSGLNYNYNVSREMSVRAGFQVVSRDSPVLTQDFSSRRLTLGMTYKFK</sequence>
<dbReference type="EMBL" id="BAAAFD010000005">
    <property type="protein sequence ID" value="GAA0856905.1"/>
    <property type="molecule type" value="Genomic_DNA"/>
</dbReference>
<comment type="caution">
    <text evidence="2">The sequence shown here is derived from an EMBL/GenBank/DDBJ whole genome shotgun (WGS) entry which is preliminary data.</text>
</comment>
<dbReference type="SUPFAM" id="SSF56935">
    <property type="entry name" value="Porins"/>
    <property type="match status" value="1"/>
</dbReference>
<protein>
    <recommendedName>
        <fullName evidence="4">TIGR03016 family PEP-CTERM system-associated outer membrane protein</fullName>
    </recommendedName>
</protein>
<name>A0ABN1LJL8_9ALTE</name>
<reference evidence="2 3" key="1">
    <citation type="journal article" date="2019" name="Int. J. Syst. Evol. Microbiol.">
        <title>The Global Catalogue of Microorganisms (GCM) 10K type strain sequencing project: providing services to taxonomists for standard genome sequencing and annotation.</title>
        <authorList>
            <consortium name="The Broad Institute Genomics Platform"/>
            <consortium name="The Broad Institute Genome Sequencing Center for Infectious Disease"/>
            <person name="Wu L."/>
            <person name="Ma J."/>
        </authorList>
    </citation>
    <scope>NUCLEOTIDE SEQUENCE [LARGE SCALE GENOMIC DNA]</scope>
    <source>
        <strain evidence="2 3">JCM 15896</strain>
    </source>
</reference>